<dbReference type="EMBL" id="MU251416">
    <property type="protein sequence ID" value="KAG9236063.1"/>
    <property type="molecule type" value="Genomic_DNA"/>
</dbReference>
<organism evidence="2 3">
    <name type="scientific">Amylocarpus encephaloides</name>
    <dbReference type="NCBI Taxonomy" id="45428"/>
    <lineage>
        <taxon>Eukaryota</taxon>
        <taxon>Fungi</taxon>
        <taxon>Dikarya</taxon>
        <taxon>Ascomycota</taxon>
        <taxon>Pezizomycotina</taxon>
        <taxon>Leotiomycetes</taxon>
        <taxon>Helotiales</taxon>
        <taxon>Helotiales incertae sedis</taxon>
        <taxon>Amylocarpus</taxon>
    </lineage>
</organism>
<keyword evidence="1" id="KW-0472">Membrane</keyword>
<evidence type="ECO:0000313" key="3">
    <source>
        <dbReference type="Proteomes" id="UP000824998"/>
    </source>
</evidence>
<proteinExistence type="predicted"/>
<sequence>MVIKSIRGTVLISKGLVTTNGKICYAPDGKTTASSYDYQPCIPIVGIDSMCCALNRTIPGADSCTPNGLCNNNGQYYRDFCTDPTWESPNCLSNTICADGEDAKGTPKTTQCPQDGTWCCGQNNLTCCTDGKGFKLEPTLVQIGVNTTSNTTEATATSTKIKYVDKKGPNFTTVGVGVGVGVSLGFIAVVGTLAGFWFGQKRGIKRAMASGGAGAAAEMPLWRRKKDTNYQAVVAEPVPYGGARGAHEVSAISPTVVAELGNSGRR</sequence>
<reference evidence="2" key="1">
    <citation type="journal article" date="2021" name="IMA Fungus">
        <title>Genomic characterization of three marine fungi, including Emericellopsis atlantica sp. nov. with signatures of a generalist lifestyle and marine biomass degradation.</title>
        <authorList>
            <person name="Hagestad O.C."/>
            <person name="Hou L."/>
            <person name="Andersen J.H."/>
            <person name="Hansen E.H."/>
            <person name="Altermark B."/>
            <person name="Li C."/>
            <person name="Kuhnert E."/>
            <person name="Cox R.J."/>
            <person name="Crous P.W."/>
            <person name="Spatafora J.W."/>
            <person name="Lail K."/>
            <person name="Amirebrahimi M."/>
            <person name="Lipzen A."/>
            <person name="Pangilinan J."/>
            <person name="Andreopoulos W."/>
            <person name="Hayes R.D."/>
            <person name="Ng V."/>
            <person name="Grigoriev I.V."/>
            <person name="Jackson S.A."/>
            <person name="Sutton T.D.S."/>
            <person name="Dobson A.D.W."/>
            <person name="Rama T."/>
        </authorList>
    </citation>
    <scope>NUCLEOTIDE SEQUENCE</scope>
    <source>
        <strain evidence="2">TRa018bII</strain>
    </source>
</reference>
<dbReference type="OrthoDB" id="5215637at2759"/>
<evidence type="ECO:0008006" key="4">
    <source>
        <dbReference type="Google" id="ProtNLM"/>
    </source>
</evidence>
<keyword evidence="1" id="KW-0812">Transmembrane</keyword>
<feature type="transmembrane region" description="Helical" evidence="1">
    <location>
        <begin position="174"/>
        <end position="198"/>
    </location>
</feature>
<protein>
    <recommendedName>
        <fullName evidence="4">Mid2 domain-containing protein</fullName>
    </recommendedName>
</protein>
<evidence type="ECO:0000256" key="1">
    <source>
        <dbReference type="SAM" id="Phobius"/>
    </source>
</evidence>
<accession>A0A9P7YLQ8</accession>
<evidence type="ECO:0000313" key="2">
    <source>
        <dbReference type="EMBL" id="KAG9236063.1"/>
    </source>
</evidence>
<comment type="caution">
    <text evidence="2">The sequence shown here is derived from an EMBL/GenBank/DDBJ whole genome shotgun (WGS) entry which is preliminary data.</text>
</comment>
<gene>
    <name evidence="2" type="ORF">BJ875DRAFT_527337</name>
</gene>
<name>A0A9P7YLQ8_9HELO</name>
<keyword evidence="1" id="KW-1133">Transmembrane helix</keyword>
<keyword evidence="3" id="KW-1185">Reference proteome</keyword>
<dbReference type="AlphaFoldDB" id="A0A9P7YLQ8"/>
<dbReference type="Proteomes" id="UP000824998">
    <property type="component" value="Unassembled WGS sequence"/>
</dbReference>